<proteinExistence type="predicted"/>
<organism evidence="3 4">
    <name type="scientific">Panacibacter microcysteis</name>
    <dbReference type="NCBI Taxonomy" id="2793269"/>
    <lineage>
        <taxon>Bacteria</taxon>
        <taxon>Pseudomonadati</taxon>
        <taxon>Bacteroidota</taxon>
        <taxon>Chitinophagia</taxon>
        <taxon>Chitinophagales</taxon>
        <taxon>Chitinophagaceae</taxon>
        <taxon>Panacibacter</taxon>
    </lineage>
</organism>
<feature type="chain" id="PRO_5037135386" evidence="1">
    <location>
        <begin position="26"/>
        <end position="476"/>
    </location>
</feature>
<protein>
    <submittedName>
        <fullName evidence="3">PQQ-dependent sugar dehydrogenase</fullName>
    </submittedName>
</protein>
<dbReference type="Pfam" id="PF07995">
    <property type="entry name" value="GSDH"/>
    <property type="match status" value="1"/>
</dbReference>
<dbReference type="Gene3D" id="2.120.10.30">
    <property type="entry name" value="TolB, C-terminal domain"/>
    <property type="match status" value="1"/>
</dbReference>
<accession>A0A931GSY8</accession>
<evidence type="ECO:0000313" key="3">
    <source>
        <dbReference type="EMBL" id="MBG9374951.1"/>
    </source>
</evidence>
<dbReference type="InterPro" id="IPR012938">
    <property type="entry name" value="Glc/Sorbosone_DH"/>
</dbReference>
<gene>
    <name evidence="3" type="ORF">I5907_01790</name>
</gene>
<dbReference type="AlphaFoldDB" id="A0A931GSY8"/>
<evidence type="ECO:0000259" key="2">
    <source>
        <dbReference type="Pfam" id="PF07995"/>
    </source>
</evidence>
<reference evidence="3" key="1">
    <citation type="submission" date="2020-11" db="EMBL/GenBank/DDBJ databases">
        <title>Bacterial whole genome sequence for Panacibacter sp. DH6.</title>
        <authorList>
            <person name="Le V."/>
            <person name="Ko S."/>
            <person name="Ahn C.-Y."/>
            <person name="Oh H.-M."/>
        </authorList>
    </citation>
    <scope>NUCLEOTIDE SEQUENCE</scope>
    <source>
        <strain evidence="3">DH6</strain>
    </source>
</reference>
<dbReference type="NCBIfam" id="TIGR04183">
    <property type="entry name" value="Por_Secre_tail"/>
    <property type="match status" value="1"/>
</dbReference>
<comment type="caution">
    <text evidence="3">The sequence shown here is derived from an EMBL/GenBank/DDBJ whole genome shotgun (WGS) entry which is preliminary data.</text>
</comment>
<sequence length="476" mass="51986">MKKNVLLRLLLLPCFYCLPVLWLSAQPTLTFTPFISNVPSAVDIKNAGDGTNRLFIVQQTGTVRVYKNGTLLTRPFLNVKRIIKNGSEQGLLSIAFPPNYAATGYFFIYYTAANANVTLARYRVSATNPDVADPSSGVVLFSYPKPGGFNNHNGGALQFGRDGMLYVTIGDGGSGGDPFNNAQNLTSPFGKMHRLDIRLLKSPYYKVPADNPFINTPGAVKTIWAYGLRNTWRWSFDRQTGDTWIADVGQDLWEEVDYAASAKGLNFGWRCYEGNNTYNLDSCNLPGNYTFPILAYPHNTTSGGFSVTGGYVYRGSAIPALRGYYICADYITANAWKIISNGAGGFNISTQKNVPAAIVSFGEDESGEMYAASLNGTVYKIGVQAAVAAQTDNDLINGIAYNQVYPTIITNNSITLAMKDVFKAVRIADLNGRQVFTQNLVNQSGVVQLSLPALAKGMYMLELVGSKTEKFKIIVE</sequence>
<dbReference type="RefSeq" id="WP_196989033.1">
    <property type="nucleotide sequence ID" value="NZ_JADWYR010000001.1"/>
</dbReference>
<dbReference type="SUPFAM" id="SSF50952">
    <property type="entry name" value="Soluble quinoprotein glucose dehydrogenase"/>
    <property type="match status" value="1"/>
</dbReference>
<evidence type="ECO:0000256" key="1">
    <source>
        <dbReference type="SAM" id="SignalP"/>
    </source>
</evidence>
<keyword evidence="4" id="KW-1185">Reference proteome</keyword>
<evidence type="ECO:0000313" key="4">
    <source>
        <dbReference type="Proteomes" id="UP000628448"/>
    </source>
</evidence>
<feature type="domain" description="Glucose/Sorbosone dehydrogenase" evidence="2">
    <location>
        <begin position="47"/>
        <end position="328"/>
    </location>
</feature>
<dbReference type="InterPro" id="IPR011042">
    <property type="entry name" value="6-blade_b-propeller_TolB-like"/>
</dbReference>
<dbReference type="Proteomes" id="UP000628448">
    <property type="component" value="Unassembled WGS sequence"/>
</dbReference>
<keyword evidence="1" id="KW-0732">Signal</keyword>
<dbReference type="InterPro" id="IPR026444">
    <property type="entry name" value="Secre_tail"/>
</dbReference>
<dbReference type="PANTHER" id="PTHR19328">
    <property type="entry name" value="HEDGEHOG-INTERACTING PROTEIN"/>
    <property type="match status" value="1"/>
</dbReference>
<dbReference type="PANTHER" id="PTHR19328:SF75">
    <property type="entry name" value="ALDOSE SUGAR DEHYDROGENASE YLII"/>
    <property type="match status" value="1"/>
</dbReference>
<dbReference type="EMBL" id="JADWYR010000001">
    <property type="protein sequence ID" value="MBG9374951.1"/>
    <property type="molecule type" value="Genomic_DNA"/>
</dbReference>
<name>A0A931GSY8_9BACT</name>
<dbReference type="InterPro" id="IPR011041">
    <property type="entry name" value="Quinoprot_gluc/sorb_DH_b-prop"/>
</dbReference>
<feature type="signal peptide" evidence="1">
    <location>
        <begin position="1"/>
        <end position="25"/>
    </location>
</feature>